<reference evidence="1 2" key="1">
    <citation type="submission" date="2020-07" db="EMBL/GenBank/DDBJ databases">
        <title>Halophilic bacteria isolated from french cheeses.</title>
        <authorList>
            <person name="Kothe C.I."/>
            <person name="Farah-Kraiem B."/>
            <person name="Renault P."/>
            <person name="Dridi B."/>
        </authorList>
    </citation>
    <scope>NUCLEOTIDE SEQUENCE [LARGE SCALE GENOMIC DNA]</scope>
    <source>
        <strain evidence="1 2">FME1</strain>
    </source>
</reference>
<dbReference type="Proteomes" id="UP001645039">
    <property type="component" value="Unassembled WGS sequence"/>
</dbReference>
<dbReference type="InterPro" id="IPR006311">
    <property type="entry name" value="TAT_signal"/>
</dbReference>
<organism evidence="1 2">
    <name type="scientific">Halomonas casei</name>
    <dbReference type="NCBI Taxonomy" id="2742613"/>
    <lineage>
        <taxon>Bacteria</taxon>
        <taxon>Pseudomonadati</taxon>
        <taxon>Pseudomonadota</taxon>
        <taxon>Gammaproteobacteria</taxon>
        <taxon>Oceanospirillales</taxon>
        <taxon>Halomonadaceae</taxon>
        <taxon>Halomonas</taxon>
    </lineage>
</organism>
<evidence type="ECO:0008006" key="3">
    <source>
        <dbReference type="Google" id="ProtNLM"/>
    </source>
</evidence>
<keyword evidence="2" id="KW-1185">Reference proteome</keyword>
<gene>
    <name evidence="1" type="ORF">EI168_04290</name>
</gene>
<evidence type="ECO:0000313" key="2">
    <source>
        <dbReference type="Proteomes" id="UP001645039"/>
    </source>
</evidence>
<name>A0ABR9EYN6_9GAMM</name>
<sequence length="58" mass="6053">MTLDYTRRGLLRAATLAGIGAALLPGTTLLPAANAAAKTSARPTPMMVKGWLLNDSDR</sequence>
<dbReference type="EMBL" id="RRZD01000003">
    <property type="protein sequence ID" value="MBE0399330.1"/>
    <property type="molecule type" value="Genomic_DNA"/>
</dbReference>
<dbReference type="PROSITE" id="PS51318">
    <property type="entry name" value="TAT"/>
    <property type="match status" value="1"/>
</dbReference>
<accession>A0ABR9EYN6</accession>
<protein>
    <recommendedName>
        <fullName evidence="3">Tat (Twin-arginine translocation) pathway signal sequence</fullName>
    </recommendedName>
</protein>
<dbReference type="RefSeq" id="WP_176483375.1">
    <property type="nucleotide sequence ID" value="NZ_CBCSBM010000009.1"/>
</dbReference>
<proteinExistence type="predicted"/>
<comment type="caution">
    <text evidence="1">The sequence shown here is derived from an EMBL/GenBank/DDBJ whole genome shotgun (WGS) entry which is preliminary data.</text>
</comment>
<evidence type="ECO:0000313" key="1">
    <source>
        <dbReference type="EMBL" id="MBE0399330.1"/>
    </source>
</evidence>